<evidence type="ECO:0000259" key="2">
    <source>
        <dbReference type="Pfam" id="PF14530"/>
    </source>
</evidence>
<feature type="compositionally biased region" description="Low complexity" evidence="1">
    <location>
        <begin position="141"/>
        <end position="156"/>
    </location>
</feature>
<protein>
    <submittedName>
        <fullName evidence="3">DUF4439 domain-containing protein</fullName>
    </submittedName>
</protein>
<dbReference type="OrthoDB" id="3855078at2"/>
<dbReference type="SUPFAM" id="SSF47240">
    <property type="entry name" value="Ferritin-like"/>
    <property type="match status" value="1"/>
</dbReference>
<dbReference type="InterPro" id="IPR029447">
    <property type="entry name" value="DUF4439"/>
</dbReference>
<feature type="region of interest" description="Disordered" evidence="1">
    <location>
        <begin position="141"/>
        <end position="162"/>
    </location>
</feature>
<dbReference type="Proteomes" id="UP000295578">
    <property type="component" value="Unassembled WGS sequence"/>
</dbReference>
<evidence type="ECO:0000313" key="3">
    <source>
        <dbReference type="EMBL" id="TDD82614.1"/>
    </source>
</evidence>
<dbReference type="InterPro" id="IPR012347">
    <property type="entry name" value="Ferritin-like"/>
</dbReference>
<name>A0A4R5BFM2_9ACTN</name>
<sequence>MAAQGDAPPVRSRSDAAAVQTVLAAEHAAVYGYGVLGARLSGTLRETAKDRWNAHRARRDELISILSAEPVATATAYRLPVKVTSVNSAARLAAALEDGLVPAYVGLSGVSSPDLRAFAAYSAQRAAAWSARWRARAGAGAPAEAFPGLPAAALAPRPEPGE</sequence>
<organism evidence="3 4">
    <name type="scientific">Actinomadura darangshiensis</name>
    <dbReference type="NCBI Taxonomy" id="705336"/>
    <lineage>
        <taxon>Bacteria</taxon>
        <taxon>Bacillati</taxon>
        <taxon>Actinomycetota</taxon>
        <taxon>Actinomycetes</taxon>
        <taxon>Streptosporangiales</taxon>
        <taxon>Thermomonosporaceae</taxon>
        <taxon>Actinomadura</taxon>
    </lineage>
</organism>
<comment type="caution">
    <text evidence="3">The sequence shown here is derived from an EMBL/GenBank/DDBJ whole genome shotgun (WGS) entry which is preliminary data.</text>
</comment>
<evidence type="ECO:0000256" key="1">
    <source>
        <dbReference type="SAM" id="MobiDB-lite"/>
    </source>
</evidence>
<keyword evidence="4" id="KW-1185">Reference proteome</keyword>
<reference evidence="3 4" key="1">
    <citation type="submission" date="2019-03" db="EMBL/GenBank/DDBJ databases">
        <title>Draft genome sequences of novel Actinobacteria.</title>
        <authorList>
            <person name="Sahin N."/>
            <person name="Ay H."/>
            <person name="Saygin H."/>
        </authorList>
    </citation>
    <scope>NUCLEOTIDE SEQUENCE [LARGE SCALE GENOMIC DNA]</scope>
    <source>
        <strain evidence="3 4">DSM 45941</strain>
    </source>
</reference>
<gene>
    <name evidence="3" type="ORF">E1293_16310</name>
</gene>
<feature type="domain" description="DUF4439" evidence="2">
    <location>
        <begin position="18"/>
        <end position="150"/>
    </location>
</feature>
<dbReference type="AlphaFoldDB" id="A0A4R5BFM2"/>
<dbReference type="Pfam" id="PF14530">
    <property type="entry name" value="DUF4439"/>
    <property type="match status" value="1"/>
</dbReference>
<proteinExistence type="predicted"/>
<dbReference type="EMBL" id="SMKY01000063">
    <property type="protein sequence ID" value="TDD82614.1"/>
    <property type="molecule type" value="Genomic_DNA"/>
</dbReference>
<accession>A0A4R5BFM2</accession>
<dbReference type="InterPro" id="IPR009078">
    <property type="entry name" value="Ferritin-like_SF"/>
</dbReference>
<dbReference type="Gene3D" id="1.20.1260.10">
    <property type="match status" value="1"/>
</dbReference>
<evidence type="ECO:0000313" key="4">
    <source>
        <dbReference type="Proteomes" id="UP000295578"/>
    </source>
</evidence>